<keyword evidence="4" id="KW-0808">Transferase</keyword>
<feature type="domain" description="TsaA-like" evidence="3">
    <location>
        <begin position="6"/>
        <end position="135"/>
    </location>
</feature>
<keyword evidence="1" id="KW-0949">S-adenosyl-L-methionine</keyword>
<gene>
    <name evidence="4" type="primary">tsaA</name>
    <name evidence="4" type="ORF">DCE01_03895</name>
</gene>
<dbReference type="Proteomes" id="UP000257240">
    <property type="component" value="Unassembled WGS sequence"/>
</dbReference>
<dbReference type="NCBIfam" id="TIGR00104">
    <property type="entry name" value="tRNA_TsaA"/>
    <property type="match status" value="1"/>
</dbReference>
<dbReference type="SUPFAM" id="SSF118196">
    <property type="entry name" value="YaeB-like"/>
    <property type="match status" value="1"/>
</dbReference>
<dbReference type="EMBL" id="DLVE01000052">
    <property type="protein sequence ID" value="HAA83909.1"/>
    <property type="molecule type" value="Genomic_DNA"/>
</dbReference>
<accession>A0A101FJX5</accession>
<dbReference type="GO" id="GO:0008168">
    <property type="term" value="F:methyltransferase activity"/>
    <property type="evidence" value="ECO:0007669"/>
    <property type="project" value="UniProtKB-KW"/>
</dbReference>
<organism evidence="4 5">
    <name type="scientific">Thermodesulfobacterium commune</name>
    <dbReference type="NCBI Taxonomy" id="1741"/>
    <lineage>
        <taxon>Bacteria</taxon>
        <taxon>Pseudomonadati</taxon>
        <taxon>Thermodesulfobacteriota</taxon>
        <taxon>Thermodesulfobacteria</taxon>
        <taxon>Thermodesulfobacteriales</taxon>
        <taxon>Thermodesulfobacteriaceae</taxon>
        <taxon>Thermodesulfobacterium</taxon>
    </lineage>
</organism>
<dbReference type="PANTHER" id="PTHR12818:SF0">
    <property type="entry name" value="TRNA (ADENINE(37)-N6)-METHYLTRANSFERASE"/>
    <property type="match status" value="1"/>
</dbReference>
<comment type="similarity">
    <text evidence="2">Belongs to the tRNA methyltransferase O family.</text>
</comment>
<sequence length="135" mass="15517">MEEYIFRPIGYVRTEAKEIPRHWSISEIEGYLELKPEYQEGLRDFKKGDKIVVLFVFHKSPPFTPEKLLQKPPHSQELKGVFSTCSPIRPNPIGLSVLEVLEVSDNKVKVKGIDMFDGTPVLDLKPFKAYQKNSV</sequence>
<evidence type="ECO:0000256" key="1">
    <source>
        <dbReference type="ARBA" id="ARBA00022691"/>
    </source>
</evidence>
<dbReference type="InterPro" id="IPR040372">
    <property type="entry name" value="YaeB-like"/>
</dbReference>
<dbReference type="PROSITE" id="PS51668">
    <property type="entry name" value="TSAA_2"/>
    <property type="match status" value="1"/>
</dbReference>
<dbReference type="InterPro" id="IPR023370">
    <property type="entry name" value="TrmO-like_N"/>
</dbReference>
<dbReference type="InterPro" id="IPR036413">
    <property type="entry name" value="YaeB-like_sf"/>
</dbReference>
<dbReference type="InterPro" id="IPR036414">
    <property type="entry name" value="YaeB_N_sf"/>
</dbReference>
<name>A0A101FJX5_9BACT</name>
<protein>
    <submittedName>
        <fullName evidence="4">tRNA (N6-threonylcarbamoyladenosine(37)-N6)-methyltransferase TrmO</fullName>
    </submittedName>
</protein>
<dbReference type="AlphaFoldDB" id="A0A101FJX5"/>
<comment type="caution">
    <text evidence="4">The sequence shown here is derived from an EMBL/GenBank/DDBJ whole genome shotgun (WGS) entry which is preliminary data.</text>
</comment>
<reference evidence="4 5" key="1">
    <citation type="journal article" date="2018" name="Nat. Biotechnol.">
        <title>A standardized bacterial taxonomy based on genome phylogeny substantially revises the tree of life.</title>
        <authorList>
            <person name="Parks D.H."/>
            <person name="Chuvochina M."/>
            <person name="Waite D.W."/>
            <person name="Rinke C."/>
            <person name="Skarshewski A."/>
            <person name="Chaumeil P.A."/>
            <person name="Hugenholtz P."/>
        </authorList>
    </citation>
    <scope>NUCLEOTIDE SEQUENCE [LARGE SCALE GENOMIC DNA]</scope>
    <source>
        <strain evidence="4">UBA12529</strain>
    </source>
</reference>
<proteinExistence type="inferred from homology"/>
<dbReference type="Gene3D" id="2.40.30.70">
    <property type="entry name" value="YaeB-like"/>
    <property type="match status" value="1"/>
</dbReference>
<keyword evidence="4" id="KW-0489">Methyltransferase</keyword>
<evidence type="ECO:0000313" key="4">
    <source>
        <dbReference type="EMBL" id="HAA83909.1"/>
    </source>
</evidence>
<dbReference type="CDD" id="cd09281">
    <property type="entry name" value="UPF0066"/>
    <property type="match status" value="1"/>
</dbReference>
<dbReference type="RefSeq" id="WP_273011880.1">
    <property type="nucleotide sequence ID" value="NZ_DAINLL010000001.1"/>
</dbReference>
<dbReference type="GO" id="GO:0032259">
    <property type="term" value="P:methylation"/>
    <property type="evidence" value="ECO:0007669"/>
    <property type="project" value="UniProtKB-KW"/>
</dbReference>
<evidence type="ECO:0000256" key="2">
    <source>
        <dbReference type="ARBA" id="ARBA00033753"/>
    </source>
</evidence>
<evidence type="ECO:0000313" key="5">
    <source>
        <dbReference type="Proteomes" id="UP000257240"/>
    </source>
</evidence>
<dbReference type="Pfam" id="PF01980">
    <property type="entry name" value="TrmO_N"/>
    <property type="match status" value="1"/>
</dbReference>
<dbReference type="PANTHER" id="PTHR12818">
    <property type="entry name" value="TRNA (ADENINE(37)-N6)-METHYLTRANSFERASE"/>
    <property type="match status" value="1"/>
</dbReference>
<evidence type="ECO:0000259" key="3">
    <source>
        <dbReference type="PROSITE" id="PS51668"/>
    </source>
</evidence>